<dbReference type="GO" id="GO:0003677">
    <property type="term" value="F:DNA binding"/>
    <property type="evidence" value="ECO:0007669"/>
    <property type="project" value="UniProtKB-KW"/>
</dbReference>
<dbReference type="Gene3D" id="1.10.443.10">
    <property type="entry name" value="Intergrase catalytic core"/>
    <property type="match status" value="1"/>
</dbReference>
<dbReference type="PATRIC" id="fig|571915.4.peg.212"/>
<keyword evidence="6" id="KW-1185">Reference proteome</keyword>
<feature type="domain" description="Tyr recombinase" evidence="4">
    <location>
        <begin position="179"/>
        <end position="361"/>
    </location>
</feature>
<dbReference type="AlphaFoldDB" id="A0A0G3H0C6"/>
<keyword evidence="2" id="KW-0238">DNA-binding</keyword>
<dbReference type="RefSeq" id="WP_047260952.1">
    <property type="nucleotide sequence ID" value="NZ_CP011542.1"/>
</dbReference>
<dbReference type="InterPro" id="IPR011010">
    <property type="entry name" value="DNA_brk_join_enz"/>
</dbReference>
<dbReference type="PROSITE" id="PS51898">
    <property type="entry name" value="TYR_RECOMBINASE"/>
    <property type="match status" value="1"/>
</dbReference>
<dbReference type="GO" id="GO:0006310">
    <property type="term" value="P:DNA recombination"/>
    <property type="evidence" value="ECO:0007669"/>
    <property type="project" value="UniProtKB-KW"/>
</dbReference>
<accession>A0A0G3H0C6</accession>
<dbReference type="EMBL" id="CP011542">
    <property type="protein sequence ID" value="AKK04557.1"/>
    <property type="molecule type" value="Genomic_DNA"/>
</dbReference>
<reference evidence="6" key="2">
    <citation type="submission" date="2015-05" db="EMBL/GenBank/DDBJ databases">
        <title>Complete genome sequence of Corynebacterium mustelae DSM 45274, isolated from various tissues of a male ferret with lethal sepsis.</title>
        <authorList>
            <person name="Ruckert C."/>
            <person name="Albersmeier A."/>
            <person name="Winkler A."/>
            <person name="Tauch A."/>
        </authorList>
    </citation>
    <scope>NUCLEOTIDE SEQUENCE [LARGE SCALE GENOMIC DNA]</scope>
    <source>
        <strain evidence="6">DSM 45274</strain>
    </source>
</reference>
<reference evidence="5 6" key="1">
    <citation type="journal article" date="2015" name="Genome Announc.">
        <title>Complete Genome Sequence of the Type Strain Corynebacterium mustelae DSM 45274, Isolated from Various Tissues of a Male Ferret with Lethal Sepsis.</title>
        <authorList>
            <person name="Ruckert C."/>
            <person name="Eimer J."/>
            <person name="Winkler A."/>
            <person name="Tauch A."/>
        </authorList>
    </citation>
    <scope>NUCLEOTIDE SEQUENCE [LARGE SCALE GENOMIC DNA]</scope>
    <source>
        <strain evidence="5 6">DSM 45274</strain>
    </source>
</reference>
<protein>
    <submittedName>
        <fullName evidence="5">Site-specific recombinase XerD</fullName>
    </submittedName>
</protein>
<evidence type="ECO:0000256" key="1">
    <source>
        <dbReference type="ARBA" id="ARBA00008857"/>
    </source>
</evidence>
<evidence type="ECO:0000313" key="6">
    <source>
        <dbReference type="Proteomes" id="UP000035199"/>
    </source>
</evidence>
<name>A0A0G3H0C6_9CORY</name>
<dbReference type="GO" id="GO:0015074">
    <property type="term" value="P:DNA integration"/>
    <property type="evidence" value="ECO:0007669"/>
    <property type="project" value="InterPro"/>
</dbReference>
<dbReference type="KEGG" id="cmv:CMUST_01035"/>
<dbReference type="Proteomes" id="UP000035199">
    <property type="component" value="Chromosome"/>
</dbReference>
<gene>
    <name evidence="5" type="ORF">CMUST_01035</name>
</gene>
<dbReference type="InterPro" id="IPR010998">
    <property type="entry name" value="Integrase_recombinase_N"/>
</dbReference>
<evidence type="ECO:0000259" key="4">
    <source>
        <dbReference type="PROSITE" id="PS51898"/>
    </source>
</evidence>
<evidence type="ECO:0000256" key="2">
    <source>
        <dbReference type="ARBA" id="ARBA00023125"/>
    </source>
</evidence>
<dbReference type="OrthoDB" id="1822491at2"/>
<evidence type="ECO:0000256" key="3">
    <source>
        <dbReference type="ARBA" id="ARBA00023172"/>
    </source>
</evidence>
<dbReference type="Gene3D" id="1.10.150.130">
    <property type="match status" value="1"/>
</dbReference>
<proteinExistence type="inferred from homology"/>
<dbReference type="InterPro" id="IPR013762">
    <property type="entry name" value="Integrase-like_cat_sf"/>
</dbReference>
<keyword evidence="3" id="KW-0233">DNA recombination</keyword>
<comment type="similarity">
    <text evidence="1">Belongs to the 'phage' integrase family.</text>
</comment>
<dbReference type="InterPro" id="IPR050090">
    <property type="entry name" value="Tyrosine_recombinase_XerCD"/>
</dbReference>
<dbReference type="STRING" id="571915.CMUST_01035"/>
<dbReference type="InterPro" id="IPR002104">
    <property type="entry name" value="Integrase_catalytic"/>
</dbReference>
<dbReference type="SUPFAM" id="SSF56349">
    <property type="entry name" value="DNA breaking-rejoining enzymes"/>
    <property type="match status" value="1"/>
</dbReference>
<dbReference type="PANTHER" id="PTHR30349:SF64">
    <property type="entry name" value="PROPHAGE INTEGRASE INTD-RELATED"/>
    <property type="match status" value="1"/>
</dbReference>
<evidence type="ECO:0000313" key="5">
    <source>
        <dbReference type="EMBL" id="AKK04557.1"/>
    </source>
</evidence>
<organism evidence="5 6">
    <name type="scientific">Corynebacterium mustelae</name>
    <dbReference type="NCBI Taxonomy" id="571915"/>
    <lineage>
        <taxon>Bacteria</taxon>
        <taxon>Bacillati</taxon>
        <taxon>Actinomycetota</taxon>
        <taxon>Actinomycetes</taxon>
        <taxon>Mycobacteriales</taxon>
        <taxon>Corynebacteriaceae</taxon>
        <taxon>Corynebacterium</taxon>
    </lineage>
</organism>
<dbReference type="Pfam" id="PF00589">
    <property type="entry name" value="Phage_integrase"/>
    <property type="match status" value="1"/>
</dbReference>
<dbReference type="CDD" id="cd01189">
    <property type="entry name" value="INT_ICEBs1_C_like"/>
    <property type="match status" value="1"/>
</dbReference>
<sequence length="396" mass="44517">MAHVRDQWTKPGEGNKRIRTSRWGKGKRWLAVWNENGREVTKAFDTLDAAKLYASRAEVGQAEGNWITKDRLDVTLGDMWDVWIASKAGRAQPTIAGYKAAWQHIQPRWHNAPCWKINRAAFNTWIPTVQRLDGQGQLSSASLRKIGIVFNALLEQAVELDIITKNPMRSGDIPRQYKAERRYLTVKEIDKLIHSAPTEQAALMIAVLVQTGLRPGEAKGLKARDLDVLRKRLMIRRDVDALGNPDETKTRMHREVPVGGDLLLDLEDTADNREPDDWLLQDENGHVWTTTKWRRVWKTTCTTAGISGITTYELRHTAASLAIAAGADVKTVQRMLGHASAAMTLDTYAHLWETGIDTVPDAINAHMEAERHREAAKAARRAERTAQRQGLHAVGD</sequence>
<dbReference type="PANTHER" id="PTHR30349">
    <property type="entry name" value="PHAGE INTEGRASE-RELATED"/>
    <property type="match status" value="1"/>
</dbReference>